<protein>
    <submittedName>
        <fullName evidence="1">Uncharacterized protein</fullName>
    </submittedName>
</protein>
<dbReference type="EMBL" id="JAWDGP010001627">
    <property type="protein sequence ID" value="KAK3789834.1"/>
    <property type="molecule type" value="Genomic_DNA"/>
</dbReference>
<gene>
    <name evidence="1" type="ORF">RRG08_055120</name>
</gene>
<accession>A0AAE1AL61</accession>
<keyword evidence="2" id="KW-1185">Reference proteome</keyword>
<name>A0AAE1AL61_9GAST</name>
<organism evidence="1 2">
    <name type="scientific">Elysia crispata</name>
    <name type="common">lettuce slug</name>
    <dbReference type="NCBI Taxonomy" id="231223"/>
    <lineage>
        <taxon>Eukaryota</taxon>
        <taxon>Metazoa</taxon>
        <taxon>Spiralia</taxon>
        <taxon>Lophotrochozoa</taxon>
        <taxon>Mollusca</taxon>
        <taxon>Gastropoda</taxon>
        <taxon>Heterobranchia</taxon>
        <taxon>Euthyneura</taxon>
        <taxon>Panpulmonata</taxon>
        <taxon>Sacoglossa</taxon>
        <taxon>Placobranchoidea</taxon>
        <taxon>Plakobranchidae</taxon>
        <taxon>Elysia</taxon>
    </lineage>
</organism>
<dbReference type="Proteomes" id="UP001283361">
    <property type="component" value="Unassembled WGS sequence"/>
</dbReference>
<proteinExistence type="predicted"/>
<sequence>MGDLSLSCWRPVESSLSITSGRFGSINFQSTLQVFSGQLKVIGPRRGLLLARATTVGNRSADQSFCSIPFLSSVTTHTLTRSLAPSMFADPALTRRQTFRGKGAQLVPSSNAKVADPNCFIRRSHTYGQQKISDQDRYLLCLAPSFCRLA</sequence>
<evidence type="ECO:0000313" key="2">
    <source>
        <dbReference type="Proteomes" id="UP001283361"/>
    </source>
</evidence>
<comment type="caution">
    <text evidence="1">The sequence shown here is derived from an EMBL/GenBank/DDBJ whole genome shotgun (WGS) entry which is preliminary data.</text>
</comment>
<reference evidence="1" key="1">
    <citation type="journal article" date="2023" name="G3 (Bethesda)">
        <title>A reference genome for the long-term kleptoplast-retaining sea slug Elysia crispata morphotype clarki.</title>
        <authorList>
            <person name="Eastman K.E."/>
            <person name="Pendleton A.L."/>
            <person name="Shaikh M.A."/>
            <person name="Suttiyut T."/>
            <person name="Ogas R."/>
            <person name="Tomko P."/>
            <person name="Gavelis G."/>
            <person name="Widhalm J.R."/>
            <person name="Wisecaver J.H."/>
        </authorList>
    </citation>
    <scope>NUCLEOTIDE SEQUENCE</scope>
    <source>
        <strain evidence="1">ECLA1</strain>
    </source>
</reference>
<dbReference type="AlphaFoldDB" id="A0AAE1AL61"/>
<evidence type="ECO:0000313" key="1">
    <source>
        <dbReference type="EMBL" id="KAK3789834.1"/>
    </source>
</evidence>